<accession>A0A0F6SEE6</accession>
<sequence>MSIEQHVSADVLHVAALPFPSPQGTQAAIAAMMRALADADRDARLLTYAHGAAESEPPRFTHLRLRRAYGDRSLRSGPSLAKIAQDVALARAIAQARPEIVVAHHVEAAGAALMARAPRVVFVAHTALGPELPTYFAARWGGIAMRAGDALDRALVRRADAALAVSPVLARTLSTLADREVRWLPIPWALAAPITPDERVAARAALGLAAHDEVLLYAGNLDRYQGLDALWSAFAALRARRPALQLVVATASDTRDAPGRVVALDGSEAQRRALHAAADLVVVPRESEGGLPIKLIDALARGVPAVCVPRATAGLALDDVVLASPQLADAIDRALDDRELRAQLATAGPRFVARELSASRFLAVLDGVLSEH</sequence>
<dbReference type="RefSeq" id="WP_169791410.1">
    <property type="nucleotide sequence ID" value="NZ_CP011125.1"/>
</dbReference>
<keyword evidence="3" id="KW-0808">Transferase</keyword>
<dbReference type="PANTHER" id="PTHR12526:SF637">
    <property type="entry name" value="GLYCOSYLTRANSFERASE EPSF-RELATED"/>
    <property type="match status" value="1"/>
</dbReference>
<dbReference type="Pfam" id="PF00534">
    <property type="entry name" value="Glycos_transf_1"/>
    <property type="match status" value="1"/>
</dbReference>
<dbReference type="Proteomes" id="UP000034883">
    <property type="component" value="Chromosome"/>
</dbReference>
<keyword evidence="4" id="KW-1185">Reference proteome</keyword>
<dbReference type="EMBL" id="CP011125">
    <property type="protein sequence ID" value="AKF05059.1"/>
    <property type="molecule type" value="Genomic_DNA"/>
</dbReference>
<evidence type="ECO:0000259" key="1">
    <source>
        <dbReference type="Pfam" id="PF00534"/>
    </source>
</evidence>
<dbReference type="InterPro" id="IPR028098">
    <property type="entry name" value="Glyco_trans_4-like_N"/>
</dbReference>
<evidence type="ECO:0000259" key="2">
    <source>
        <dbReference type="Pfam" id="PF13439"/>
    </source>
</evidence>
<feature type="domain" description="Glycosyltransferase subfamily 4-like N-terminal" evidence="2">
    <location>
        <begin position="24"/>
        <end position="175"/>
    </location>
</feature>
<feature type="domain" description="Glycosyl transferase family 1" evidence="1">
    <location>
        <begin position="203"/>
        <end position="349"/>
    </location>
</feature>
<name>A0A0F6SEE6_9BACT</name>
<protein>
    <submittedName>
        <fullName evidence="3">Glycosyl transferase group 1</fullName>
    </submittedName>
</protein>
<gene>
    <name evidence="3" type="ORF">DB32_002208</name>
</gene>
<dbReference type="STRING" id="927083.DB32_002208"/>
<dbReference type="AlphaFoldDB" id="A0A0F6SEE6"/>
<reference evidence="3 4" key="1">
    <citation type="submission" date="2015-03" db="EMBL/GenBank/DDBJ databases">
        <title>Genome assembly of Sandaracinus amylolyticus DSM 53668.</title>
        <authorList>
            <person name="Sharma G."/>
            <person name="Subramanian S."/>
        </authorList>
    </citation>
    <scope>NUCLEOTIDE SEQUENCE [LARGE SCALE GENOMIC DNA]</scope>
    <source>
        <strain evidence="3 4">DSM 53668</strain>
    </source>
</reference>
<proteinExistence type="predicted"/>
<dbReference type="Pfam" id="PF13439">
    <property type="entry name" value="Glyco_transf_4"/>
    <property type="match status" value="1"/>
</dbReference>
<organism evidence="3 4">
    <name type="scientific">Sandaracinus amylolyticus</name>
    <dbReference type="NCBI Taxonomy" id="927083"/>
    <lineage>
        <taxon>Bacteria</taxon>
        <taxon>Pseudomonadati</taxon>
        <taxon>Myxococcota</taxon>
        <taxon>Polyangia</taxon>
        <taxon>Polyangiales</taxon>
        <taxon>Sandaracinaceae</taxon>
        <taxon>Sandaracinus</taxon>
    </lineage>
</organism>
<dbReference type="PANTHER" id="PTHR12526">
    <property type="entry name" value="GLYCOSYLTRANSFERASE"/>
    <property type="match status" value="1"/>
</dbReference>
<dbReference type="SUPFAM" id="SSF53756">
    <property type="entry name" value="UDP-Glycosyltransferase/glycogen phosphorylase"/>
    <property type="match status" value="1"/>
</dbReference>
<evidence type="ECO:0000313" key="4">
    <source>
        <dbReference type="Proteomes" id="UP000034883"/>
    </source>
</evidence>
<dbReference type="GO" id="GO:0016757">
    <property type="term" value="F:glycosyltransferase activity"/>
    <property type="evidence" value="ECO:0007669"/>
    <property type="project" value="InterPro"/>
</dbReference>
<dbReference type="InterPro" id="IPR001296">
    <property type="entry name" value="Glyco_trans_1"/>
</dbReference>
<dbReference type="KEGG" id="samy:DB32_002208"/>
<evidence type="ECO:0000313" key="3">
    <source>
        <dbReference type="EMBL" id="AKF05059.1"/>
    </source>
</evidence>
<dbReference type="Gene3D" id="3.40.50.2000">
    <property type="entry name" value="Glycogen Phosphorylase B"/>
    <property type="match status" value="2"/>
</dbReference>